<keyword evidence="4" id="KW-1185">Reference proteome</keyword>
<dbReference type="Gene3D" id="3.30.470.20">
    <property type="entry name" value="ATP-grasp fold, B domain"/>
    <property type="match status" value="1"/>
</dbReference>
<proteinExistence type="predicted"/>
<feature type="domain" description="ATP-grasp" evidence="2">
    <location>
        <begin position="146"/>
        <end position="195"/>
    </location>
</feature>
<name>A0ABN9VKG2_9DINO</name>
<evidence type="ECO:0000313" key="3">
    <source>
        <dbReference type="EMBL" id="CAK0873779.1"/>
    </source>
</evidence>
<accession>A0ABN9VKG2</accession>
<dbReference type="PANTHER" id="PTHR21621:SF0">
    <property type="entry name" value="BETA-CITRYLGLUTAMATE SYNTHASE B-RELATED"/>
    <property type="match status" value="1"/>
</dbReference>
<dbReference type="PANTHER" id="PTHR21621">
    <property type="entry name" value="RIBOSOMAL PROTEIN S6 MODIFICATION PROTEIN"/>
    <property type="match status" value="1"/>
</dbReference>
<dbReference type="EMBL" id="CAUYUJ010017320">
    <property type="protein sequence ID" value="CAK0873779.1"/>
    <property type="molecule type" value="Genomic_DNA"/>
</dbReference>
<evidence type="ECO:0000256" key="1">
    <source>
        <dbReference type="PROSITE-ProRule" id="PRU00409"/>
    </source>
</evidence>
<comment type="caution">
    <text evidence="3">The sequence shown here is derived from an EMBL/GenBank/DDBJ whole genome shotgun (WGS) entry which is preliminary data.</text>
</comment>
<organism evidence="3 4">
    <name type="scientific">Prorocentrum cordatum</name>
    <dbReference type="NCBI Taxonomy" id="2364126"/>
    <lineage>
        <taxon>Eukaryota</taxon>
        <taxon>Sar</taxon>
        <taxon>Alveolata</taxon>
        <taxon>Dinophyceae</taxon>
        <taxon>Prorocentrales</taxon>
        <taxon>Prorocentraceae</taxon>
        <taxon>Prorocentrum</taxon>
    </lineage>
</organism>
<dbReference type="PROSITE" id="PS50975">
    <property type="entry name" value="ATP_GRASP"/>
    <property type="match status" value="1"/>
</dbReference>
<protein>
    <recommendedName>
        <fullName evidence="2">ATP-grasp domain-containing protein</fullName>
    </recommendedName>
</protein>
<dbReference type="InterPro" id="IPR011761">
    <property type="entry name" value="ATP-grasp"/>
</dbReference>
<evidence type="ECO:0000259" key="2">
    <source>
        <dbReference type="PROSITE" id="PS50975"/>
    </source>
</evidence>
<reference evidence="3" key="1">
    <citation type="submission" date="2023-10" db="EMBL/GenBank/DDBJ databases">
        <authorList>
            <person name="Chen Y."/>
            <person name="Shah S."/>
            <person name="Dougan E. K."/>
            <person name="Thang M."/>
            <person name="Chan C."/>
        </authorList>
    </citation>
    <scope>NUCLEOTIDE SEQUENCE [LARGE SCALE GENOMIC DNA]</scope>
</reference>
<dbReference type="Proteomes" id="UP001189429">
    <property type="component" value="Unassembled WGS sequence"/>
</dbReference>
<gene>
    <name evidence="3" type="ORF">PCOR1329_LOCUS58881</name>
</gene>
<evidence type="ECO:0000313" key="4">
    <source>
        <dbReference type="Proteomes" id="UP001189429"/>
    </source>
</evidence>
<keyword evidence="1" id="KW-0547">Nucleotide-binding</keyword>
<dbReference type="SUPFAM" id="SSF56059">
    <property type="entry name" value="Glutathione synthetase ATP-binding domain-like"/>
    <property type="match status" value="1"/>
</dbReference>
<sequence>MPPLRTFQAGTASVAAAAALGAALLAVEWRRGRLSRALRRLVPGQVAARAGPVVLLTRDEHQQGPWLLDLRRALLALGAEVEVLPLSGFRRPSASWRVLVNRVSDAAPPADVKVCCAALRGAEVVGVPVVNGVWPYTLATSKAMHYELFAAVGAPTPPYVVLRRGGPAPAQAAAEAGLRAPLLLKPSAGGFGKGIVRLDGPDDLQRCQGACEELSAALGEEGVALLQEFQEPDEGCTYRAWFLQGQVHCGVRVRAPSFNACVGGAPHEPWPVPTDIATLCCRMAELAGADCGSVEWLYAGGRPWFFDFNLLSTLPEAAPQGDPYEQLARAVLARAEGRLA</sequence>
<keyword evidence="1" id="KW-0067">ATP-binding</keyword>